<dbReference type="Gene3D" id="1.10.287.130">
    <property type="match status" value="1"/>
</dbReference>
<comment type="catalytic activity">
    <reaction evidence="1">
        <text>ATP + protein L-histidine = ADP + protein N-phospho-L-histidine.</text>
        <dbReference type="EC" id="2.7.13.3"/>
    </reaction>
</comment>
<keyword evidence="9" id="KW-0902">Two-component regulatory system</keyword>
<dbReference type="PANTHER" id="PTHR45436:SF5">
    <property type="entry name" value="SENSOR HISTIDINE KINASE TRCS"/>
    <property type="match status" value="1"/>
</dbReference>
<dbReference type="InterPro" id="IPR036890">
    <property type="entry name" value="HATPase_C_sf"/>
</dbReference>
<dbReference type="Pfam" id="PF00512">
    <property type="entry name" value="HisKA"/>
    <property type="match status" value="1"/>
</dbReference>
<dbReference type="SUPFAM" id="SSF47384">
    <property type="entry name" value="Homodimeric domain of signal transducing histidine kinase"/>
    <property type="match status" value="1"/>
</dbReference>
<sequence length="466" mass="51053">MRVSIGKRLFFAVLLSIMAVAGIGVELVRWKLSDHASQAAVSSDMDRLGGLVDALSTQYRQHHDWSFLPASSDQRKRWLRDELARVQLAQKPGAPPLSSNLAYRIGLLDDNGHYLAGAIANRIMVVVASIDRVQRPIVVDGKVVGYLVVAKSQNSDDELAIAFLIEQQRNLAILAAIGVLLSVLAAGLLAAHFRKPVKQLVDGARRLGQGQFATRLSIRRSDELGELADTFNQVAARLDDTERWRQQWVADTSHELRTPLSVLRAQMEALQDGIRTATPDTIALMLRQVQSLTKLVDELYELARADLGQRQYDKASTDAWLLVQDVFAGFAEKFRVAGLVASIGTLPSRTVVLGDAERLRQVVGNLLENSVRYTDAGGRIMVSGVVVGHELHIAIDDSTPAVPVDLLDRLGERFFRVESSRNRQLGGTGLGLALSRHIIEAHDGRLVFAESPLGGLRAILVLPLES</sequence>
<keyword evidence="5" id="KW-0808">Transferase</keyword>
<evidence type="ECO:0000256" key="7">
    <source>
        <dbReference type="ARBA" id="ARBA00022777"/>
    </source>
</evidence>
<dbReference type="InterPro" id="IPR050428">
    <property type="entry name" value="TCS_sensor_his_kinase"/>
</dbReference>
<evidence type="ECO:0000256" key="11">
    <source>
        <dbReference type="SAM" id="Phobius"/>
    </source>
</evidence>
<dbReference type="InterPro" id="IPR036097">
    <property type="entry name" value="HisK_dim/P_sf"/>
</dbReference>
<evidence type="ECO:0000313" key="15">
    <source>
        <dbReference type="Proteomes" id="UP000621898"/>
    </source>
</evidence>
<evidence type="ECO:0000256" key="2">
    <source>
        <dbReference type="ARBA" id="ARBA00004370"/>
    </source>
</evidence>
<dbReference type="Gene3D" id="6.10.340.10">
    <property type="match status" value="1"/>
</dbReference>
<dbReference type="GO" id="GO:0016301">
    <property type="term" value="F:kinase activity"/>
    <property type="evidence" value="ECO:0007669"/>
    <property type="project" value="UniProtKB-KW"/>
</dbReference>
<evidence type="ECO:0000256" key="6">
    <source>
        <dbReference type="ARBA" id="ARBA00022692"/>
    </source>
</evidence>
<evidence type="ECO:0000256" key="5">
    <source>
        <dbReference type="ARBA" id="ARBA00022679"/>
    </source>
</evidence>
<dbReference type="EC" id="2.7.13.3" evidence="3"/>
<dbReference type="SUPFAM" id="SSF158472">
    <property type="entry name" value="HAMP domain-like"/>
    <property type="match status" value="1"/>
</dbReference>
<proteinExistence type="predicted"/>
<dbReference type="InterPro" id="IPR003594">
    <property type="entry name" value="HATPase_dom"/>
</dbReference>
<dbReference type="PROSITE" id="PS50885">
    <property type="entry name" value="HAMP"/>
    <property type="match status" value="1"/>
</dbReference>
<dbReference type="SUPFAM" id="SSF55874">
    <property type="entry name" value="ATPase domain of HSP90 chaperone/DNA topoisomerase II/histidine kinase"/>
    <property type="match status" value="1"/>
</dbReference>
<dbReference type="SMART" id="SM00387">
    <property type="entry name" value="HATPase_c"/>
    <property type="match status" value="1"/>
</dbReference>
<evidence type="ECO:0000256" key="3">
    <source>
        <dbReference type="ARBA" id="ARBA00012438"/>
    </source>
</evidence>
<dbReference type="EMBL" id="BMXT01000001">
    <property type="protein sequence ID" value="GGY17075.1"/>
    <property type="molecule type" value="Genomic_DNA"/>
</dbReference>
<dbReference type="SMART" id="SM00388">
    <property type="entry name" value="HisKA"/>
    <property type="match status" value="1"/>
</dbReference>
<dbReference type="InterPro" id="IPR003661">
    <property type="entry name" value="HisK_dim/P_dom"/>
</dbReference>
<dbReference type="RefSeq" id="WP_189439662.1">
    <property type="nucleotide sequence ID" value="NZ_BMXT01000001.1"/>
</dbReference>
<keyword evidence="10 11" id="KW-0472">Membrane</keyword>
<dbReference type="SMART" id="SM00304">
    <property type="entry name" value="HAMP"/>
    <property type="match status" value="1"/>
</dbReference>
<evidence type="ECO:0000313" key="14">
    <source>
        <dbReference type="EMBL" id="GGY17075.1"/>
    </source>
</evidence>
<feature type="domain" description="Histidine kinase" evidence="12">
    <location>
        <begin position="251"/>
        <end position="466"/>
    </location>
</feature>
<feature type="transmembrane region" description="Helical" evidence="11">
    <location>
        <begin position="171"/>
        <end position="191"/>
    </location>
</feature>
<dbReference type="Pfam" id="PF02518">
    <property type="entry name" value="HATPase_c"/>
    <property type="match status" value="1"/>
</dbReference>
<dbReference type="Proteomes" id="UP000621898">
    <property type="component" value="Unassembled WGS sequence"/>
</dbReference>
<feature type="domain" description="HAMP" evidence="13">
    <location>
        <begin position="191"/>
        <end position="243"/>
    </location>
</feature>
<evidence type="ECO:0000256" key="9">
    <source>
        <dbReference type="ARBA" id="ARBA00023012"/>
    </source>
</evidence>
<evidence type="ECO:0000259" key="12">
    <source>
        <dbReference type="PROSITE" id="PS50109"/>
    </source>
</evidence>
<dbReference type="CDD" id="cd06225">
    <property type="entry name" value="HAMP"/>
    <property type="match status" value="1"/>
</dbReference>
<keyword evidence="15" id="KW-1185">Reference proteome</keyword>
<dbReference type="PANTHER" id="PTHR45436">
    <property type="entry name" value="SENSOR HISTIDINE KINASE YKOH"/>
    <property type="match status" value="1"/>
</dbReference>
<keyword evidence="6 11" id="KW-0812">Transmembrane</keyword>
<dbReference type="Pfam" id="PF00672">
    <property type="entry name" value="HAMP"/>
    <property type="match status" value="1"/>
</dbReference>
<evidence type="ECO:0000256" key="10">
    <source>
        <dbReference type="ARBA" id="ARBA00023136"/>
    </source>
</evidence>
<keyword evidence="4" id="KW-0597">Phosphoprotein</keyword>
<evidence type="ECO:0000259" key="13">
    <source>
        <dbReference type="PROSITE" id="PS50885"/>
    </source>
</evidence>
<comment type="subcellular location">
    <subcellularLocation>
        <location evidence="2">Membrane</location>
    </subcellularLocation>
</comment>
<protein>
    <recommendedName>
        <fullName evidence="3">histidine kinase</fullName>
        <ecNumber evidence="3">2.7.13.3</ecNumber>
    </recommendedName>
</protein>
<reference evidence="15" key="1">
    <citation type="journal article" date="2019" name="Int. J. Syst. Evol. Microbiol.">
        <title>The Global Catalogue of Microorganisms (GCM) 10K type strain sequencing project: providing services to taxonomists for standard genome sequencing and annotation.</title>
        <authorList>
            <consortium name="The Broad Institute Genomics Platform"/>
            <consortium name="The Broad Institute Genome Sequencing Center for Infectious Disease"/>
            <person name="Wu L."/>
            <person name="Ma J."/>
        </authorList>
    </citation>
    <scope>NUCLEOTIDE SEQUENCE [LARGE SCALE GENOMIC DNA]</scope>
    <source>
        <strain evidence="15">KCTC 22232</strain>
    </source>
</reference>
<accession>A0ABQ2ZLV9</accession>
<dbReference type="PRINTS" id="PR00344">
    <property type="entry name" value="BCTRLSENSOR"/>
</dbReference>
<keyword evidence="7 14" id="KW-0418">Kinase</keyword>
<name>A0ABQ2ZLV9_9GAMM</name>
<dbReference type="CDD" id="cd00082">
    <property type="entry name" value="HisKA"/>
    <property type="match status" value="1"/>
</dbReference>
<evidence type="ECO:0000256" key="4">
    <source>
        <dbReference type="ARBA" id="ARBA00022553"/>
    </source>
</evidence>
<comment type="caution">
    <text evidence="14">The sequence shown here is derived from an EMBL/GenBank/DDBJ whole genome shotgun (WGS) entry which is preliminary data.</text>
</comment>
<dbReference type="Gene3D" id="3.30.565.10">
    <property type="entry name" value="Histidine kinase-like ATPase, C-terminal domain"/>
    <property type="match status" value="1"/>
</dbReference>
<dbReference type="InterPro" id="IPR004358">
    <property type="entry name" value="Sig_transdc_His_kin-like_C"/>
</dbReference>
<keyword evidence="8 11" id="KW-1133">Transmembrane helix</keyword>
<evidence type="ECO:0000256" key="1">
    <source>
        <dbReference type="ARBA" id="ARBA00000085"/>
    </source>
</evidence>
<gene>
    <name evidence="14" type="ORF">GCM10008098_05740</name>
</gene>
<dbReference type="PROSITE" id="PS50109">
    <property type="entry name" value="HIS_KIN"/>
    <property type="match status" value="1"/>
</dbReference>
<dbReference type="InterPro" id="IPR005467">
    <property type="entry name" value="His_kinase_dom"/>
</dbReference>
<organism evidence="14 15">
    <name type="scientific">Rhodanobacter panaciterrae</name>
    <dbReference type="NCBI Taxonomy" id="490572"/>
    <lineage>
        <taxon>Bacteria</taxon>
        <taxon>Pseudomonadati</taxon>
        <taxon>Pseudomonadota</taxon>
        <taxon>Gammaproteobacteria</taxon>
        <taxon>Lysobacterales</taxon>
        <taxon>Rhodanobacteraceae</taxon>
        <taxon>Rhodanobacter</taxon>
    </lineage>
</organism>
<evidence type="ECO:0000256" key="8">
    <source>
        <dbReference type="ARBA" id="ARBA00022989"/>
    </source>
</evidence>
<dbReference type="InterPro" id="IPR003660">
    <property type="entry name" value="HAMP_dom"/>
</dbReference>